<dbReference type="InterPro" id="IPR030386">
    <property type="entry name" value="G_GB1_RHD3_dom"/>
</dbReference>
<reference evidence="5" key="1">
    <citation type="submission" date="2025-08" db="UniProtKB">
        <authorList>
            <consortium name="Ensembl"/>
        </authorList>
    </citation>
    <scope>IDENTIFICATION</scope>
</reference>
<dbReference type="InterPro" id="IPR027417">
    <property type="entry name" value="P-loop_NTPase"/>
</dbReference>
<dbReference type="Pfam" id="PF02263">
    <property type="entry name" value="GBP"/>
    <property type="match status" value="1"/>
</dbReference>
<dbReference type="Gene3D" id="3.40.50.300">
    <property type="entry name" value="P-loop containing nucleotide triphosphate hydrolases"/>
    <property type="match status" value="1"/>
</dbReference>
<organism evidence="5 6">
    <name type="scientific">Sphenodon punctatus</name>
    <name type="common">Tuatara</name>
    <name type="synonym">Hatteria punctata</name>
    <dbReference type="NCBI Taxonomy" id="8508"/>
    <lineage>
        <taxon>Eukaryota</taxon>
        <taxon>Metazoa</taxon>
        <taxon>Chordata</taxon>
        <taxon>Craniata</taxon>
        <taxon>Vertebrata</taxon>
        <taxon>Euteleostomi</taxon>
        <taxon>Lepidosauria</taxon>
        <taxon>Sphenodontia</taxon>
        <taxon>Sphenodontidae</taxon>
        <taxon>Sphenodon</taxon>
    </lineage>
</organism>
<dbReference type="GeneTree" id="ENSGT00940000154265"/>
<dbReference type="FunFam" id="3.40.50.300:FF:000422">
    <property type="entry name" value="Guanylate-binding protein 1"/>
    <property type="match status" value="1"/>
</dbReference>
<keyword evidence="2" id="KW-0342">GTP-binding</keyword>
<protein>
    <recommendedName>
        <fullName evidence="4">GB1/RHD3-type G domain-containing protein</fullName>
    </recommendedName>
</protein>
<dbReference type="Proteomes" id="UP000694392">
    <property type="component" value="Unplaced"/>
</dbReference>
<proteinExistence type="inferred from homology"/>
<evidence type="ECO:0000256" key="1">
    <source>
        <dbReference type="ARBA" id="ARBA00022741"/>
    </source>
</evidence>
<dbReference type="AlphaFoldDB" id="A0A8D0HMM2"/>
<dbReference type="CDD" id="cd01851">
    <property type="entry name" value="GBP"/>
    <property type="match status" value="1"/>
</dbReference>
<evidence type="ECO:0000313" key="5">
    <source>
        <dbReference type="Ensembl" id="ENSSPUP00000021477.1"/>
    </source>
</evidence>
<accession>A0A8D0HMM2</accession>
<dbReference type="PANTHER" id="PTHR10751">
    <property type="entry name" value="GUANYLATE BINDING PROTEIN"/>
    <property type="match status" value="1"/>
</dbReference>
<keyword evidence="6" id="KW-1185">Reference proteome</keyword>
<dbReference type="Ensembl" id="ENSSPUT00000022893.1">
    <property type="protein sequence ID" value="ENSSPUP00000021477.1"/>
    <property type="gene ID" value="ENSSPUG00000016510.1"/>
</dbReference>
<evidence type="ECO:0000313" key="6">
    <source>
        <dbReference type="Proteomes" id="UP000694392"/>
    </source>
</evidence>
<name>A0A8D0HMM2_SPHPU</name>
<dbReference type="InterPro" id="IPR015894">
    <property type="entry name" value="Guanylate-bd_N"/>
</dbReference>
<evidence type="ECO:0000256" key="2">
    <source>
        <dbReference type="ARBA" id="ARBA00023134"/>
    </source>
</evidence>
<evidence type="ECO:0000259" key="4">
    <source>
        <dbReference type="PROSITE" id="PS51715"/>
    </source>
</evidence>
<reference evidence="5" key="2">
    <citation type="submission" date="2025-09" db="UniProtKB">
        <authorList>
            <consortium name="Ensembl"/>
        </authorList>
    </citation>
    <scope>IDENTIFICATION</scope>
</reference>
<dbReference type="PROSITE" id="PS51715">
    <property type="entry name" value="G_GB1_RHD3"/>
    <property type="match status" value="1"/>
</dbReference>
<dbReference type="SUPFAM" id="SSF52540">
    <property type="entry name" value="P-loop containing nucleoside triphosphate hydrolases"/>
    <property type="match status" value="1"/>
</dbReference>
<feature type="domain" description="GB1/RHD3-type G" evidence="4">
    <location>
        <begin position="34"/>
        <end position="277"/>
    </location>
</feature>
<dbReference type="GO" id="GO:0005525">
    <property type="term" value="F:GTP binding"/>
    <property type="evidence" value="ECO:0007669"/>
    <property type="project" value="UniProtKB-KW"/>
</dbReference>
<sequence length="294" mass="33423">MEVPMEEPICLIENSRQGSLIVRQEALQVLSEIRQPVVVVAIVGLYRTGKSYLMNKLAKKRKGFSLGNTVQSHTKGIWMWCVPHPRKPNHTLVLLDTEGLGDVEKGDSKNDSWIFALAVLLSSTLVYNSMGTIDQQAMDKLHYVTELTELIKVKASPGSSSEEIEDSADFVRFFPSFVWAVRDFTLQLMLNGRPISEDEYLENSLKLKTGSSRTTQMFNLPRECIRLFFPARKCFVFERPANGSDLHRLEDLHEGQLLPEFRQQADRFCQHIWDTSKPKTIPGGHVITGERESL</sequence>
<keyword evidence="1" id="KW-0547">Nucleotide-binding</keyword>
<dbReference type="OMA" id="CYNQMGG"/>
<dbReference type="GO" id="GO:0003924">
    <property type="term" value="F:GTPase activity"/>
    <property type="evidence" value="ECO:0007669"/>
    <property type="project" value="InterPro"/>
</dbReference>
<comment type="similarity">
    <text evidence="3">Belongs to the TRAFAC class dynamin-like GTPase superfamily. GB1/RHD3 GTPase family.</text>
</comment>
<evidence type="ECO:0000256" key="3">
    <source>
        <dbReference type="PROSITE-ProRule" id="PRU01052"/>
    </source>
</evidence>